<evidence type="ECO:0000256" key="1">
    <source>
        <dbReference type="ARBA" id="ARBA00022475"/>
    </source>
</evidence>
<evidence type="ECO:0000256" key="4">
    <source>
        <dbReference type="ARBA" id="ARBA00023136"/>
    </source>
</evidence>
<dbReference type="Gene3D" id="1.20.1300.10">
    <property type="entry name" value="Fumarate reductase/succinate dehydrogenase, transmembrane subunit"/>
    <property type="match status" value="1"/>
</dbReference>
<name>A0ABP9NT28_9PSEU</name>
<dbReference type="InterPro" id="IPR034804">
    <property type="entry name" value="SQR/QFR_C/D"/>
</dbReference>
<dbReference type="Pfam" id="PF02300">
    <property type="entry name" value="Fumarate_red_C"/>
    <property type="match status" value="1"/>
</dbReference>
<keyword evidence="3 5" id="KW-1133">Transmembrane helix</keyword>
<sequence length="148" mass="16321">MTRVGATRVGATRVGATQPSTTRYRQPVSLFWWTKRRSYLVFVLRELSSVAVAWFVVHFLLLVTAVHDGPAAYRAFLDWSATPLVLVVDLVALAFVVLHAVTWFTLAPKAIVVRMQGRPVPPRAVAAGHFGAWVVVSAIVAWVLVVML</sequence>
<evidence type="ECO:0000256" key="2">
    <source>
        <dbReference type="ARBA" id="ARBA00022692"/>
    </source>
</evidence>
<evidence type="ECO:0000256" key="5">
    <source>
        <dbReference type="SAM" id="Phobius"/>
    </source>
</evidence>
<comment type="caution">
    <text evidence="6">The sequence shown here is derived from an EMBL/GenBank/DDBJ whole genome shotgun (WGS) entry which is preliminary data.</text>
</comment>
<feature type="transmembrane region" description="Helical" evidence="5">
    <location>
        <begin position="124"/>
        <end position="145"/>
    </location>
</feature>
<proteinExistence type="predicted"/>
<keyword evidence="4 5" id="KW-0472">Membrane</keyword>
<dbReference type="PIRSF" id="PIRSF000180">
    <property type="entry name" value="FrdC"/>
    <property type="match status" value="1"/>
</dbReference>
<reference evidence="7" key="1">
    <citation type="journal article" date="2019" name="Int. J. Syst. Evol. Microbiol.">
        <title>The Global Catalogue of Microorganisms (GCM) 10K type strain sequencing project: providing services to taxonomists for standard genome sequencing and annotation.</title>
        <authorList>
            <consortium name="The Broad Institute Genomics Platform"/>
            <consortium name="The Broad Institute Genome Sequencing Center for Infectious Disease"/>
            <person name="Wu L."/>
            <person name="Ma J."/>
        </authorList>
    </citation>
    <scope>NUCLEOTIDE SEQUENCE [LARGE SCALE GENOMIC DNA]</scope>
    <source>
        <strain evidence="7">JCM 18302</strain>
    </source>
</reference>
<keyword evidence="1" id="KW-1003">Cell membrane</keyword>
<keyword evidence="2 5" id="KW-0812">Transmembrane</keyword>
<feature type="transmembrane region" description="Helical" evidence="5">
    <location>
        <begin position="39"/>
        <end position="61"/>
    </location>
</feature>
<dbReference type="SUPFAM" id="SSF81343">
    <property type="entry name" value="Fumarate reductase respiratory complex transmembrane subunits"/>
    <property type="match status" value="1"/>
</dbReference>
<feature type="transmembrane region" description="Helical" evidence="5">
    <location>
        <begin position="81"/>
        <end position="104"/>
    </location>
</feature>
<dbReference type="EMBL" id="BAABJO010000021">
    <property type="protein sequence ID" value="GAA5130246.1"/>
    <property type="molecule type" value="Genomic_DNA"/>
</dbReference>
<gene>
    <name evidence="6" type="ORF">GCM10023320_51950</name>
</gene>
<organism evidence="6 7">
    <name type="scientific">Pseudonocardia adelaidensis</name>
    <dbReference type="NCBI Taxonomy" id="648754"/>
    <lineage>
        <taxon>Bacteria</taxon>
        <taxon>Bacillati</taxon>
        <taxon>Actinomycetota</taxon>
        <taxon>Actinomycetes</taxon>
        <taxon>Pseudonocardiales</taxon>
        <taxon>Pseudonocardiaceae</taxon>
        <taxon>Pseudonocardia</taxon>
    </lineage>
</organism>
<protein>
    <submittedName>
        <fullName evidence="6">Fumarate reductase subunit C</fullName>
    </submittedName>
</protein>
<accession>A0ABP9NT28</accession>
<evidence type="ECO:0000256" key="3">
    <source>
        <dbReference type="ARBA" id="ARBA00022989"/>
    </source>
</evidence>
<dbReference type="InterPro" id="IPR003510">
    <property type="entry name" value="Fumarate_red_C"/>
</dbReference>
<keyword evidence="7" id="KW-1185">Reference proteome</keyword>
<evidence type="ECO:0000313" key="6">
    <source>
        <dbReference type="EMBL" id="GAA5130246.1"/>
    </source>
</evidence>
<dbReference type="Proteomes" id="UP001500804">
    <property type="component" value="Unassembled WGS sequence"/>
</dbReference>
<evidence type="ECO:0000313" key="7">
    <source>
        <dbReference type="Proteomes" id="UP001500804"/>
    </source>
</evidence>